<keyword evidence="6" id="KW-1185">Reference proteome</keyword>
<dbReference type="InterPro" id="IPR012312">
    <property type="entry name" value="Hemerythrin-like"/>
</dbReference>
<evidence type="ECO:0000259" key="3">
    <source>
        <dbReference type="Pfam" id="PF00582"/>
    </source>
</evidence>
<feature type="domain" description="UspA" evidence="3">
    <location>
        <begin position="1"/>
        <end position="146"/>
    </location>
</feature>
<proteinExistence type="inferred from homology"/>
<dbReference type="RefSeq" id="WP_061503445.1">
    <property type="nucleotide sequence ID" value="NZ_CP010951.1"/>
</dbReference>
<dbReference type="CDD" id="cd12108">
    <property type="entry name" value="Hr-like"/>
    <property type="match status" value="1"/>
</dbReference>
<dbReference type="InterPro" id="IPR006016">
    <property type="entry name" value="UspA"/>
</dbReference>
<keyword evidence="2" id="KW-0175">Coiled coil</keyword>
<dbReference type="SUPFAM" id="SSF52402">
    <property type="entry name" value="Adenine nucleotide alpha hydrolases-like"/>
    <property type="match status" value="1"/>
</dbReference>
<evidence type="ECO:0000256" key="2">
    <source>
        <dbReference type="SAM" id="Coils"/>
    </source>
</evidence>
<dbReference type="OrthoDB" id="8560984at2"/>
<evidence type="ECO:0000256" key="1">
    <source>
        <dbReference type="ARBA" id="ARBA00008791"/>
    </source>
</evidence>
<dbReference type="PRINTS" id="PR01438">
    <property type="entry name" value="UNVRSLSTRESS"/>
</dbReference>
<evidence type="ECO:0000313" key="5">
    <source>
        <dbReference type="EMBL" id="AMO25019.1"/>
    </source>
</evidence>
<dbReference type="Proteomes" id="UP000070433">
    <property type="component" value="Chromosome"/>
</dbReference>
<dbReference type="PANTHER" id="PTHR46268">
    <property type="entry name" value="STRESS RESPONSE PROTEIN NHAX"/>
    <property type="match status" value="1"/>
</dbReference>
<comment type="similarity">
    <text evidence="1">Belongs to the universal stress protein A family.</text>
</comment>
<reference evidence="5 6" key="1">
    <citation type="journal article" date="2014" name="Int. J. Syst. Evol. Microbiol.">
        <title>Ramlibacter solisilvae sp. nov., isolated from forest soil, and emended description of the genus Ramlibacter.</title>
        <authorList>
            <person name="Lee H.J."/>
            <person name="Lee S.H."/>
            <person name="Lee S.S."/>
            <person name="Lee J.S."/>
            <person name="Kim Y."/>
            <person name="Kim S.C."/>
            <person name="Jeon C.O."/>
        </authorList>
    </citation>
    <scope>NUCLEOTIDE SEQUENCE [LARGE SCALE GENOMIC DNA]</scope>
    <source>
        <strain evidence="5 6">5-10</strain>
    </source>
</reference>
<organism evidence="5 6">
    <name type="scientific">Ramlibacter tataouinensis</name>
    <dbReference type="NCBI Taxonomy" id="94132"/>
    <lineage>
        <taxon>Bacteria</taxon>
        <taxon>Pseudomonadati</taxon>
        <taxon>Pseudomonadota</taxon>
        <taxon>Betaproteobacteria</taxon>
        <taxon>Burkholderiales</taxon>
        <taxon>Comamonadaceae</taxon>
        <taxon>Ramlibacter</taxon>
    </lineage>
</organism>
<feature type="domain" description="Hemerythrin-like" evidence="4">
    <location>
        <begin position="157"/>
        <end position="296"/>
    </location>
</feature>
<dbReference type="AlphaFoldDB" id="A0A127JYM0"/>
<dbReference type="EMBL" id="CP010951">
    <property type="protein sequence ID" value="AMO25019.1"/>
    <property type="molecule type" value="Genomic_DNA"/>
</dbReference>
<evidence type="ECO:0000313" key="6">
    <source>
        <dbReference type="Proteomes" id="UP000070433"/>
    </source>
</evidence>
<dbReference type="InterPro" id="IPR006015">
    <property type="entry name" value="Universal_stress_UspA"/>
</dbReference>
<accession>A0A127JYM0</accession>
<dbReference type="PANTHER" id="PTHR46268:SF15">
    <property type="entry name" value="UNIVERSAL STRESS PROTEIN HP_0031"/>
    <property type="match status" value="1"/>
</dbReference>
<feature type="coiled-coil region" evidence="2">
    <location>
        <begin position="218"/>
        <end position="266"/>
    </location>
</feature>
<dbReference type="Pfam" id="PF01814">
    <property type="entry name" value="Hemerythrin"/>
    <property type="match status" value="1"/>
</dbReference>
<dbReference type="Pfam" id="PF00582">
    <property type="entry name" value="Usp"/>
    <property type="match status" value="1"/>
</dbReference>
<name>A0A127JYM0_9BURK</name>
<dbReference type="InterPro" id="IPR014729">
    <property type="entry name" value="Rossmann-like_a/b/a_fold"/>
</dbReference>
<dbReference type="Gene3D" id="1.20.120.520">
    <property type="entry name" value="nmb1532 protein domain like"/>
    <property type="match status" value="1"/>
</dbReference>
<evidence type="ECO:0008006" key="7">
    <source>
        <dbReference type="Google" id="ProtNLM"/>
    </source>
</evidence>
<evidence type="ECO:0000259" key="4">
    <source>
        <dbReference type="Pfam" id="PF01814"/>
    </source>
</evidence>
<dbReference type="CDD" id="cd00293">
    <property type="entry name" value="USP-like"/>
    <property type="match status" value="1"/>
</dbReference>
<gene>
    <name evidence="5" type="ORF">UC35_22055</name>
</gene>
<protein>
    <recommendedName>
        <fullName evidence="7">Universal stress protein UspA</fullName>
    </recommendedName>
</protein>
<dbReference type="Gene3D" id="3.40.50.620">
    <property type="entry name" value="HUPs"/>
    <property type="match status" value="1"/>
</dbReference>
<sequence length="333" mass="36381">MYRHLLVPLDTTDLSVQIVGNAVAFARHVGARITFFHVAPDPDDALGRDLELLRVTSQADYEYARGGRTRELLAKAEAAARALGVTADSRWSAGTKPAPAIIEAAKSFHCDLVFMATHGHGGKLGMALASDTLTVLLNSGVPVLVCAAGEPKAPERAIAVIRDDHRALAAVIHAWTGTLARAGDADKPANAQAMRDALSYLSDFPLSVHHPKEERWLFPRLRARTHALDAELDELERQHTREHALMEELTALVTALESANGEAEALAATRRLQEGVNRYAEFYWEHMGREEAVVLPGAQQYLTAEDWAEINAGYGEGLDSREMRQLMAKIVAQ</sequence>